<evidence type="ECO:0000256" key="6">
    <source>
        <dbReference type="ARBA" id="ARBA00023136"/>
    </source>
</evidence>
<keyword evidence="4 8" id="KW-0812">Transmembrane</keyword>
<dbReference type="InterPro" id="IPR003362">
    <property type="entry name" value="Bact_transf"/>
</dbReference>
<dbReference type="PANTHER" id="PTHR30576:SF0">
    <property type="entry name" value="UNDECAPRENYL-PHOSPHATE N-ACETYLGALACTOSAMINYL 1-PHOSPHATE TRANSFERASE-RELATED"/>
    <property type="match status" value="1"/>
</dbReference>
<feature type="domain" description="Bacterial sugar transferase" evidence="9">
    <location>
        <begin position="242"/>
        <end position="429"/>
    </location>
</feature>
<evidence type="ECO:0000313" key="10">
    <source>
        <dbReference type="EMBL" id="KMS56382.1"/>
    </source>
</evidence>
<dbReference type="PANTHER" id="PTHR30576">
    <property type="entry name" value="COLANIC BIOSYNTHESIS UDP-GLUCOSE LIPID CARRIER TRANSFERASE"/>
    <property type="match status" value="1"/>
</dbReference>
<name>A0A0J7XXX7_9SPHN</name>
<feature type="transmembrane region" description="Helical" evidence="8">
    <location>
        <begin position="6"/>
        <end position="27"/>
    </location>
</feature>
<dbReference type="InterPro" id="IPR017473">
    <property type="entry name" value="Undecaprenyl-P_gluc_Ptfrase"/>
</dbReference>
<organism evidence="10 11">
    <name type="scientific">Novosphingobium barchaimii LL02</name>
    <dbReference type="NCBI Taxonomy" id="1114963"/>
    <lineage>
        <taxon>Bacteria</taxon>
        <taxon>Pseudomonadati</taxon>
        <taxon>Pseudomonadota</taxon>
        <taxon>Alphaproteobacteria</taxon>
        <taxon>Sphingomonadales</taxon>
        <taxon>Sphingomonadaceae</taxon>
        <taxon>Novosphingobium</taxon>
    </lineage>
</organism>
<feature type="transmembrane region" description="Helical" evidence="8">
    <location>
        <begin position="39"/>
        <end position="59"/>
    </location>
</feature>
<comment type="subcellular location">
    <subcellularLocation>
        <location evidence="1">Membrane</location>
        <topology evidence="1">Multi-pass membrane protein</topology>
    </subcellularLocation>
</comment>
<feature type="transmembrane region" description="Helical" evidence="8">
    <location>
        <begin position="71"/>
        <end position="89"/>
    </location>
</feature>
<evidence type="ECO:0000256" key="8">
    <source>
        <dbReference type="SAM" id="Phobius"/>
    </source>
</evidence>
<evidence type="ECO:0000256" key="3">
    <source>
        <dbReference type="ARBA" id="ARBA00022679"/>
    </source>
</evidence>
<proteinExistence type="inferred from homology"/>
<keyword evidence="7" id="KW-0270">Exopolysaccharide synthesis</keyword>
<feature type="transmembrane region" description="Helical" evidence="8">
    <location>
        <begin position="248"/>
        <end position="268"/>
    </location>
</feature>
<dbReference type="PATRIC" id="fig|1114963.3.peg.1966"/>
<evidence type="ECO:0000256" key="5">
    <source>
        <dbReference type="ARBA" id="ARBA00022989"/>
    </source>
</evidence>
<dbReference type="GO" id="GO:0000271">
    <property type="term" value="P:polysaccharide biosynthetic process"/>
    <property type="evidence" value="ECO:0007669"/>
    <property type="project" value="UniProtKB-KW"/>
</dbReference>
<evidence type="ECO:0000256" key="7">
    <source>
        <dbReference type="ARBA" id="ARBA00023169"/>
    </source>
</evidence>
<dbReference type="AlphaFoldDB" id="A0A0J7XXX7"/>
<dbReference type="GO" id="GO:0016780">
    <property type="term" value="F:phosphotransferase activity, for other substituted phosphate groups"/>
    <property type="evidence" value="ECO:0007669"/>
    <property type="project" value="TreeGrafter"/>
</dbReference>
<gene>
    <name evidence="10" type="ORF">V474_15690</name>
</gene>
<reference evidence="10 11" key="1">
    <citation type="journal article" date="2015" name="G3 (Bethesda)">
        <title>Insights into Ongoing Evolution of the Hexachlorocyclohexane Catabolic Pathway from Comparative Genomics of Ten Sphingomonadaceae Strains.</title>
        <authorList>
            <person name="Pearce S.L."/>
            <person name="Oakeshott J.G."/>
            <person name="Pandey G."/>
        </authorList>
    </citation>
    <scope>NUCLEOTIDE SEQUENCE [LARGE SCALE GENOMIC DNA]</scope>
    <source>
        <strain evidence="10 11">LL02</strain>
    </source>
</reference>
<dbReference type="Proteomes" id="UP000052268">
    <property type="component" value="Unassembled WGS sequence"/>
</dbReference>
<dbReference type="NCBIfam" id="TIGR03023">
    <property type="entry name" value="WcaJ_sugtrans"/>
    <property type="match status" value="1"/>
</dbReference>
<accession>A0A0J7XXX7</accession>
<dbReference type="Pfam" id="PF02397">
    <property type="entry name" value="Bac_transf"/>
    <property type="match status" value="1"/>
</dbReference>
<evidence type="ECO:0000256" key="1">
    <source>
        <dbReference type="ARBA" id="ARBA00004141"/>
    </source>
</evidence>
<evidence type="ECO:0000313" key="11">
    <source>
        <dbReference type="Proteomes" id="UP000052268"/>
    </source>
</evidence>
<dbReference type="Pfam" id="PF13727">
    <property type="entry name" value="CoA_binding_3"/>
    <property type="match status" value="1"/>
</dbReference>
<evidence type="ECO:0000256" key="2">
    <source>
        <dbReference type="ARBA" id="ARBA00006464"/>
    </source>
</evidence>
<keyword evidence="6 8" id="KW-0472">Membrane</keyword>
<dbReference type="NCBIfam" id="TIGR03025">
    <property type="entry name" value="EPS_sugtrans"/>
    <property type="match status" value="1"/>
</dbReference>
<keyword evidence="3" id="KW-0808">Transferase</keyword>
<dbReference type="InterPro" id="IPR017475">
    <property type="entry name" value="EPS_sugar_tfrase"/>
</dbReference>
<keyword evidence="5 8" id="KW-1133">Transmembrane helix</keyword>
<sequence length="435" mass="47838">MQTLRLDRIGVVSSALFAVIAQLVGAYELQAHLSAGRSVMRALNAWAGVTLFVLGLSAALLGRMPLAAGDIYIWSIACGSALALGRIGMATAMTGLRRRGVFDQRSAVIGTGQQAAELVRYITQHKLLTLSLTGFYCDDESEPLDFQTMPQGGALPYRGNITALLTAIRLGAIDRVIIALPQGQENRARAIVARLSDTPVEIRLAPASGGFSWTQNAVTVLGEWPVLTLLDWPLSRGQRLLKATEDRLLSMLALILLAPLMLIVAIAIKLDSPGPVLFRQKRQGYNCRDFEILKFRTMQVSGDADAVVQARRNDPRVTAVGAILRRTSLDELPQLLNVLLGHMSMVGPRPHAVSTRAAGRLFGEISQSYPARHNVKPGMTGWAQVCGWRGETHSEEQLLRRLEHDLYYVRNWSIWFDLRILAQTVVTVLRQQNAY</sequence>
<dbReference type="Gene3D" id="3.40.50.720">
    <property type="entry name" value="NAD(P)-binding Rossmann-like Domain"/>
    <property type="match status" value="1"/>
</dbReference>
<comment type="similarity">
    <text evidence="2">Belongs to the bacterial sugar transferase family.</text>
</comment>
<comment type="caution">
    <text evidence="10">The sequence shown here is derived from an EMBL/GenBank/DDBJ whole genome shotgun (WGS) entry which is preliminary data.</text>
</comment>
<evidence type="ECO:0000259" key="9">
    <source>
        <dbReference type="Pfam" id="PF02397"/>
    </source>
</evidence>
<dbReference type="GO" id="GO:0016020">
    <property type="term" value="C:membrane"/>
    <property type="evidence" value="ECO:0007669"/>
    <property type="project" value="UniProtKB-SubCell"/>
</dbReference>
<keyword evidence="11" id="KW-1185">Reference proteome</keyword>
<dbReference type="EMBL" id="JACU01000004">
    <property type="protein sequence ID" value="KMS56382.1"/>
    <property type="molecule type" value="Genomic_DNA"/>
</dbReference>
<evidence type="ECO:0000256" key="4">
    <source>
        <dbReference type="ARBA" id="ARBA00022692"/>
    </source>
</evidence>
<protein>
    <submittedName>
        <fullName evidence="10">Capsular polysaccharide biosynthesis protein</fullName>
    </submittedName>
</protein>